<dbReference type="AlphaFoldDB" id="A0A5Q2Q685"/>
<evidence type="ECO:0000256" key="10">
    <source>
        <dbReference type="ARBA" id="ARBA00023136"/>
    </source>
</evidence>
<evidence type="ECO:0000256" key="3">
    <source>
        <dbReference type="ARBA" id="ARBA00007725"/>
    </source>
</evidence>
<comment type="subcellular location">
    <subcellularLocation>
        <location evidence="2">Cell inner membrane</location>
        <topology evidence="2">Multi-pass membrane protein</topology>
    </subcellularLocation>
</comment>
<feature type="transmembrane region" description="Helical" evidence="12">
    <location>
        <begin position="98"/>
        <end position="122"/>
    </location>
</feature>
<dbReference type="GO" id="GO:0055085">
    <property type="term" value="P:transmembrane transport"/>
    <property type="evidence" value="ECO:0007669"/>
    <property type="project" value="InterPro"/>
</dbReference>
<accession>A0A5Q2Q685</accession>
<evidence type="ECO:0000256" key="11">
    <source>
        <dbReference type="ARBA" id="ARBA00026081"/>
    </source>
</evidence>
<evidence type="ECO:0000256" key="9">
    <source>
        <dbReference type="ARBA" id="ARBA00022989"/>
    </source>
</evidence>
<comment type="function">
    <text evidence="1">Part of the ABC transporter complex LptBFG involved in the translocation of lipopolysaccharide (LPS) from the inner membrane to the outer membrane.</text>
</comment>
<dbReference type="Proteomes" id="UP000388235">
    <property type="component" value="Chromosome"/>
</dbReference>
<keyword evidence="8 12" id="KW-0812">Transmembrane</keyword>
<comment type="subunit">
    <text evidence="11">Component of the lipopolysaccharide transport and assembly complex. The LptBFG transporter is composed of two ATP-binding proteins (LptB) and two transmembrane proteins (LptF and LptG).</text>
</comment>
<dbReference type="NCBIfam" id="TIGR04407">
    <property type="entry name" value="LptF_YjgP"/>
    <property type="match status" value="1"/>
</dbReference>
<keyword evidence="14" id="KW-1185">Reference proteome</keyword>
<keyword evidence="9 12" id="KW-1133">Transmembrane helix</keyword>
<comment type="similarity">
    <text evidence="3">Belongs to the LptF/LptG family.</text>
</comment>
<keyword evidence="7" id="KW-0997">Cell inner membrane</keyword>
<name>A0A5Q2Q685_9GAMM</name>
<organism evidence="13 14">
    <name type="scientific">Litorivicinus lipolyticus</name>
    <dbReference type="NCBI Taxonomy" id="418701"/>
    <lineage>
        <taxon>Bacteria</taxon>
        <taxon>Pseudomonadati</taxon>
        <taxon>Pseudomonadota</taxon>
        <taxon>Gammaproteobacteria</taxon>
        <taxon>Oceanospirillales</taxon>
        <taxon>Litorivicinaceae</taxon>
        <taxon>Litorivicinus</taxon>
    </lineage>
</organism>
<proteinExistence type="inferred from homology"/>
<feature type="transmembrane region" description="Helical" evidence="12">
    <location>
        <begin position="12"/>
        <end position="36"/>
    </location>
</feature>
<evidence type="ECO:0000256" key="8">
    <source>
        <dbReference type="ARBA" id="ARBA00022692"/>
    </source>
</evidence>
<evidence type="ECO:0000313" key="14">
    <source>
        <dbReference type="Proteomes" id="UP000388235"/>
    </source>
</evidence>
<gene>
    <name evidence="13" type="primary">lptF</name>
    <name evidence="13" type="ORF">GH975_03590</name>
</gene>
<feature type="transmembrane region" description="Helical" evidence="12">
    <location>
        <begin position="48"/>
        <end position="77"/>
    </location>
</feature>
<feature type="transmembrane region" description="Helical" evidence="12">
    <location>
        <begin position="297"/>
        <end position="314"/>
    </location>
</feature>
<dbReference type="InterPro" id="IPR030922">
    <property type="entry name" value="LptF"/>
</dbReference>
<dbReference type="PANTHER" id="PTHR33529">
    <property type="entry name" value="SLR0882 PROTEIN-RELATED"/>
    <property type="match status" value="1"/>
</dbReference>
<sequence>MSILSRYLGREVLSGAMASALVLTFLGLTGRLVVYLNEAAQGLLAPDLVLVAILGRIPGALQIVFPLAFFLGVLLALGRLYADQEASALRASGAGIGFLARALWLPTLGMSLTVAALALYWAPATAGWVSQRLSEAESVATLNGLAPQRFQSIGGDAIFFAGDSSAESNQLLDVFIHQNQATPSVIRAERAWQRLDNQSGQRYLVLENGQRWTGLPGQAEWSALEFDEYLVRLDVAQTQAKPPRLQARASAELQAGNAKEQAQYHWRLALVLMVPLALALGLAIGPIAPRAGRWSKFLPGVVVFICYYGFVNFAQSKQADGDWPMFIALWPVHLIMLAVIAGLMARNRARGHA</sequence>
<dbReference type="GO" id="GO:0015920">
    <property type="term" value="P:lipopolysaccharide transport"/>
    <property type="evidence" value="ECO:0007669"/>
    <property type="project" value="TreeGrafter"/>
</dbReference>
<reference evidence="13 14" key="1">
    <citation type="submission" date="2019-11" db="EMBL/GenBank/DDBJ databases">
        <authorList>
            <person name="Khan S.A."/>
            <person name="Jeon C.O."/>
            <person name="Chun B.H."/>
        </authorList>
    </citation>
    <scope>NUCLEOTIDE SEQUENCE [LARGE SCALE GENOMIC DNA]</scope>
    <source>
        <strain evidence="13 14">IMCC 1097</strain>
    </source>
</reference>
<evidence type="ECO:0000256" key="1">
    <source>
        <dbReference type="ARBA" id="ARBA00002265"/>
    </source>
</evidence>
<dbReference type="EMBL" id="CP045871">
    <property type="protein sequence ID" value="QGG79699.1"/>
    <property type="molecule type" value="Genomic_DNA"/>
</dbReference>
<evidence type="ECO:0000256" key="6">
    <source>
        <dbReference type="ARBA" id="ARBA00022475"/>
    </source>
</evidence>
<evidence type="ECO:0000256" key="7">
    <source>
        <dbReference type="ARBA" id="ARBA00022519"/>
    </source>
</evidence>
<evidence type="ECO:0000256" key="12">
    <source>
        <dbReference type="SAM" id="Phobius"/>
    </source>
</evidence>
<evidence type="ECO:0000313" key="13">
    <source>
        <dbReference type="EMBL" id="QGG79699.1"/>
    </source>
</evidence>
<dbReference type="Pfam" id="PF03739">
    <property type="entry name" value="LptF_LptG"/>
    <property type="match status" value="1"/>
</dbReference>
<dbReference type="RefSeq" id="WP_153713203.1">
    <property type="nucleotide sequence ID" value="NZ_CP045871.1"/>
</dbReference>
<dbReference type="OrthoDB" id="9778062at2"/>
<protein>
    <recommendedName>
        <fullName evidence="4">Lipopolysaccharide export system permease protein LptF</fullName>
    </recommendedName>
</protein>
<keyword evidence="5" id="KW-0813">Transport</keyword>
<evidence type="ECO:0000256" key="4">
    <source>
        <dbReference type="ARBA" id="ARBA00014213"/>
    </source>
</evidence>
<evidence type="ECO:0000256" key="2">
    <source>
        <dbReference type="ARBA" id="ARBA00004429"/>
    </source>
</evidence>
<keyword evidence="10 12" id="KW-0472">Membrane</keyword>
<dbReference type="PANTHER" id="PTHR33529:SF7">
    <property type="entry name" value="LIPOPOLYSACCHARIDE EXPORT SYSTEM PERMEASE PROTEIN LPTF"/>
    <property type="match status" value="1"/>
</dbReference>
<dbReference type="KEGG" id="llp:GH975_03590"/>
<keyword evidence="6" id="KW-1003">Cell membrane</keyword>
<dbReference type="InterPro" id="IPR005495">
    <property type="entry name" value="LptG/LptF_permease"/>
</dbReference>
<evidence type="ECO:0000256" key="5">
    <source>
        <dbReference type="ARBA" id="ARBA00022448"/>
    </source>
</evidence>
<dbReference type="GO" id="GO:0043190">
    <property type="term" value="C:ATP-binding cassette (ABC) transporter complex"/>
    <property type="evidence" value="ECO:0007669"/>
    <property type="project" value="InterPro"/>
</dbReference>
<feature type="transmembrane region" description="Helical" evidence="12">
    <location>
        <begin position="326"/>
        <end position="345"/>
    </location>
</feature>
<feature type="transmembrane region" description="Helical" evidence="12">
    <location>
        <begin position="264"/>
        <end position="285"/>
    </location>
</feature>